<comment type="pathway">
    <text evidence="1">Protein modification; protein ubiquitination.</text>
</comment>
<dbReference type="InterPro" id="IPR000210">
    <property type="entry name" value="BTB/POZ_dom"/>
</dbReference>
<evidence type="ECO:0000256" key="1">
    <source>
        <dbReference type="ARBA" id="ARBA00004906"/>
    </source>
</evidence>
<evidence type="ECO:0000256" key="2">
    <source>
        <dbReference type="ARBA" id="ARBA00010846"/>
    </source>
</evidence>
<dbReference type="Gene3D" id="2.60.210.10">
    <property type="entry name" value="Apoptosis, Tumor Necrosis Factor Receptor Associated Protein 2, Chain A"/>
    <property type="match status" value="1"/>
</dbReference>
<dbReference type="PROSITE" id="PS50144">
    <property type="entry name" value="MATH"/>
    <property type="match status" value="1"/>
</dbReference>
<dbReference type="Gene3D" id="3.30.710.10">
    <property type="entry name" value="Potassium Channel Kv1.1, Chain A"/>
    <property type="match status" value="1"/>
</dbReference>
<dbReference type="PANTHER" id="PTHR26379:SF488">
    <property type="entry name" value="OS04G0625400 PROTEIN"/>
    <property type="match status" value="1"/>
</dbReference>
<feature type="domain" description="BTB" evidence="3">
    <location>
        <begin position="204"/>
        <end position="267"/>
    </location>
</feature>
<dbReference type="PROSITE" id="PS50097">
    <property type="entry name" value="BTB"/>
    <property type="match status" value="1"/>
</dbReference>
<evidence type="ECO:0000259" key="4">
    <source>
        <dbReference type="PROSITE" id="PS50144"/>
    </source>
</evidence>
<dbReference type="PANTHER" id="PTHR26379">
    <property type="entry name" value="BTB/POZ AND MATH DOMAIN-CONTAINING PROTEIN 1"/>
    <property type="match status" value="1"/>
</dbReference>
<dbReference type="EMBL" id="CP144751">
    <property type="protein sequence ID" value="WVZ87232.1"/>
    <property type="molecule type" value="Genomic_DNA"/>
</dbReference>
<dbReference type="Proteomes" id="UP001341281">
    <property type="component" value="Chromosome 07"/>
</dbReference>
<protein>
    <submittedName>
        <fullName evidence="5">Uncharacterized protein</fullName>
    </submittedName>
</protein>
<dbReference type="InterPro" id="IPR056423">
    <property type="entry name" value="BACK_BPM_SPOP"/>
</dbReference>
<dbReference type="SUPFAM" id="SSF54695">
    <property type="entry name" value="POZ domain"/>
    <property type="match status" value="1"/>
</dbReference>
<proteinExistence type="inferred from homology"/>
<dbReference type="CDD" id="cd18280">
    <property type="entry name" value="BTB_POZ_BPM_plant"/>
    <property type="match status" value="1"/>
</dbReference>
<gene>
    <name evidence="5" type="ORF">U9M48_033905</name>
</gene>
<dbReference type="InterPro" id="IPR011333">
    <property type="entry name" value="SKP1/BTB/POZ_sf"/>
</dbReference>
<accession>A0AAQ3UBE5</accession>
<dbReference type="SMART" id="SM00225">
    <property type="entry name" value="BTB"/>
    <property type="match status" value="1"/>
</dbReference>
<dbReference type="SUPFAM" id="SSF49599">
    <property type="entry name" value="TRAF domain-like"/>
    <property type="match status" value="1"/>
</dbReference>
<organism evidence="5 6">
    <name type="scientific">Paspalum notatum var. saurae</name>
    <dbReference type="NCBI Taxonomy" id="547442"/>
    <lineage>
        <taxon>Eukaryota</taxon>
        <taxon>Viridiplantae</taxon>
        <taxon>Streptophyta</taxon>
        <taxon>Embryophyta</taxon>
        <taxon>Tracheophyta</taxon>
        <taxon>Spermatophyta</taxon>
        <taxon>Magnoliopsida</taxon>
        <taxon>Liliopsida</taxon>
        <taxon>Poales</taxon>
        <taxon>Poaceae</taxon>
        <taxon>PACMAD clade</taxon>
        <taxon>Panicoideae</taxon>
        <taxon>Andropogonodae</taxon>
        <taxon>Paspaleae</taxon>
        <taxon>Paspalinae</taxon>
        <taxon>Paspalum</taxon>
    </lineage>
</organism>
<dbReference type="Gene3D" id="6.10.250.3030">
    <property type="match status" value="1"/>
</dbReference>
<feature type="domain" description="MATH" evidence="4">
    <location>
        <begin position="34"/>
        <end position="167"/>
    </location>
</feature>
<dbReference type="Pfam" id="PF22486">
    <property type="entry name" value="MATH_2"/>
    <property type="match status" value="1"/>
</dbReference>
<evidence type="ECO:0000313" key="6">
    <source>
        <dbReference type="Proteomes" id="UP001341281"/>
    </source>
</evidence>
<comment type="similarity">
    <text evidence="2">Belongs to the Tdpoz family.</text>
</comment>
<sequence length="521" mass="55637">MGNASTSLADDGGTSALPLPETSSSSSCLTHAVTTAHNFDVINFSLLEGMGIGNFVCSRNFSVGGYNWNITLYPDGYQTADNAQFVSVYLAAGGGQAGVRAKFSLSVPGKDGKVWIQRSTEQHNPQQVIFGSTGGGGFDRWGWNRFIAKSRLGPLLRDNHDRFTIRCVLTVIKDPVVEDVVAIAVPAPSVLQDLAGMLKSGVGADVTFVVGGQRVPAHRCVLAARSAVFKAELLGAMREKGTAHVRIDDMEPSVFEALLHFVYTGTLPDGCDVVAGKNNVLMMQHLLVAADRYGLHRLRLMCEEKMCRSVDAETVATTLALADQHQCAQLKNACLSFLVSSGVLGTVRDTNGFHHLAASCPMASSPPDSPHSPRSVIVADYLARRAPSSFRPTSLPHHALSLSPLCGSAAVPARSPRSRLSPAVPAESPLLSTLRRRPTLIPLAYRDSQSSPPDLPLLSREGRGGRCLAQANNEMLCDMLSALELCYSMGYHPSTSSQQARGGVGAWLALDSPDMNGLQSW</sequence>
<dbReference type="GO" id="GO:0016567">
    <property type="term" value="P:protein ubiquitination"/>
    <property type="evidence" value="ECO:0007669"/>
    <property type="project" value="InterPro"/>
</dbReference>
<evidence type="ECO:0000313" key="5">
    <source>
        <dbReference type="EMBL" id="WVZ87232.1"/>
    </source>
</evidence>
<dbReference type="AlphaFoldDB" id="A0AAQ3UBE5"/>
<dbReference type="Pfam" id="PF24570">
    <property type="entry name" value="BACK_BPM_SPOP"/>
    <property type="match status" value="1"/>
</dbReference>
<name>A0AAQ3UBE5_PASNO</name>
<dbReference type="CDD" id="cd00121">
    <property type="entry name" value="MATH"/>
    <property type="match status" value="1"/>
</dbReference>
<evidence type="ECO:0000259" key="3">
    <source>
        <dbReference type="PROSITE" id="PS50097"/>
    </source>
</evidence>
<dbReference type="InterPro" id="IPR002083">
    <property type="entry name" value="MATH/TRAF_dom"/>
</dbReference>
<dbReference type="InterPro" id="IPR008974">
    <property type="entry name" value="TRAF-like"/>
</dbReference>
<dbReference type="Pfam" id="PF00651">
    <property type="entry name" value="BTB"/>
    <property type="match status" value="1"/>
</dbReference>
<dbReference type="InterPro" id="IPR045005">
    <property type="entry name" value="BPM1-6"/>
</dbReference>
<reference evidence="5 6" key="1">
    <citation type="submission" date="2024-02" db="EMBL/GenBank/DDBJ databases">
        <title>High-quality chromosome-scale genome assembly of Pensacola bahiagrass (Paspalum notatum Flugge var. saurae).</title>
        <authorList>
            <person name="Vega J.M."/>
            <person name="Podio M."/>
            <person name="Orjuela J."/>
            <person name="Siena L.A."/>
            <person name="Pessino S.C."/>
            <person name="Combes M.C."/>
            <person name="Mariac C."/>
            <person name="Albertini E."/>
            <person name="Pupilli F."/>
            <person name="Ortiz J.P.A."/>
            <person name="Leblanc O."/>
        </authorList>
    </citation>
    <scope>NUCLEOTIDE SEQUENCE [LARGE SCALE GENOMIC DNA]</scope>
    <source>
        <strain evidence="5">R1</strain>
        <tissue evidence="5">Leaf</tissue>
    </source>
</reference>
<keyword evidence="6" id="KW-1185">Reference proteome</keyword>